<accession>A0ABN9AMI9</accession>
<evidence type="ECO:0000313" key="2">
    <source>
        <dbReference type="Proteomes" id="UP001162483"/>
    </source>
</evidence>
<reference evidence="1" key="1">
    <citation type="submission" date="2023-05" db="EMBL/GenBank/DDBJ databases">
        <authorList>
            <person name="Stuckert A."/>
        </authorList>
    </citation>
    <scope>NUCLEOTIDE SEQUENCE</scope>
</reference>
<dbReference type="EMBL" id="CATNWA010000266">
    <property type="protein sequence ID" value="CAI9535450.1"/>
    <property type="molecule type" value="Genomic_DNA"/>
</dbReference>
<protein>
    <submittedName>
        <fullName evidence="1">Uncharacterized protein</fullName>
    </submittedName>
</protein>
<comment type="caution">
    <text evidence="1">The sequence shown here is derived from an EMBL/GenBank/DDBJ whole genome shotgun (WGS) entry which is preliminary data.</text>
</comment>
<keyword evidence="2" id="KW-1185">Reference proteome</keyword>
<dbReference type="Proteomes" id="UP001162483">
    <property type="component" value="Unassembled WGS sequence"/>
</dbReference>
<gene>
    <name evidence="1" type="ORF">SPARVUS_LOCUS866190</name>
</gene>
<proteinExistence type="predicted"/>
<evidence type="ECO:0000313" key="1">
    <source>
        <dbReference type="EMBL" id="CAI9535450.1"/>
    </source>
</evidence>
<sequence>MFIASQTYCFFSKMFGLFLFIVQKIKKHRGDQIPMKESSICGK</sequence>
<organism evidence="1 2">
    <name type="scientific">Staurois parvus</name>
    <dbReference type="NCBI Taxonomy" id="386267"/>
    <lineage>
        <taxon>Eukaryota</taxon>
        <taxon>Metazoa</taxon>
        <taxon>Chordata</taxon>
        <taxon>Craniata</taxon>
        <taxon>Vertebrata</taxon>
        <taxon>Euteleostomi</taxon>
        <taxon>Amphibia</taxon>
        <taxon>Batrachia</taxon>
        <taxon>Anura</taxon>
        <taxon>Neobatrachia</taxon>
        <taxon>Ranoidea</taxon>
        <taxon>Ranidae</taxon>
        <taxon>Staurois</taxon>
    </lineage>
</organism>
<name>A0ABN9AMI9_9NEOB</name>